<dbReference type="PANTHER" id="PTHR16528:SF2">
    <property type="entry name" value="GOLGI-ASSOCIATED PDZ AND COILED-COIL MOTIF-CONTAINING PROTEIN"/>
    <property type="match status" value="1"/>
</dbReference>
<dbReference type="CDD" id="cd00136">
    <property type="entry name" value="PDZ_canonical"/>
    <property type="match status" value="1"/>
</dbReference>
<dbReference type="Gene3D" id="2.30.42.10">
    <property type="match status" value="1"/>
</dbReference>
<dbReference type="OrthoDB" id="44841at2759"/>
<evidence type="ECO:0000313" key="3">
    <source>
        <dbReference type="EMBL" id="CAF1220535.1"/>
    </source>
</evidence>
<dbReference type="InterPro" id="IPR001478">
    <property type="entry name" value="PDZ"/>
</dbReference>
<gene>
    <name evidence="2" type="ORF">CJN711_LOCUS12908</name>
    <name evidence="3" type="ORF">KQP761_LOCUS785</name>
    <name evidence="4" type="ORF">MBJ925_LOCUS17782</name>
</gene>
<dbReference type="PANTHER" id="PTHR16528">
    <property type="entry name" value="GOLGI-ASSOCIATED PDZ AND COILED-COIL MOTIF-CONTAINING"/>
    <property type="match status" value="1"/>
</dbReference>
<organism evidence="2 5">
    <name type="scientific">Rotaria magnacalcarata</name>
    <dbReference type="NCBI Taxonomy" id="392030"/>
    <lineage>
        <taxon>Eukaryota</taxon>
        <taxon>Metazoa</taxon>
        <taxon>Spiralia</taxon>
        <taxon>Gnathifera</taxon>
        <taxon>Rotifera</taxon>
        <taxon>Eurotatoria</taxon>
        <taxon>Bdelloidea</taxon>
        <taxon>Philodinida</taxon>
        <taxon>Philodinidae</taxon>
        <taxon>Rotaria</taxon>
    </lineage>
</organism>
<dbReference type="Pfam" id="PF00595">
    <property type="entry name" value="PDZ"/>
    <property type="match status" value="1"/>
</dbReference>
<comment type="caution">
    <text evidence="2">The sequence shown here is derived from an EMBL/GenBank/DDBJ whole genome shotgun (WGS) entry which is preliminary data.</text>
</comment>
<sequence length="455" mass="51955">MNKVYQELEFKVANSTLEQTTDDVNSNPCSSSGENHNHNNDGWQIVYICLKRSSKSGFGFSITGGSEYSIPIRVSYIAKNGFADRDGRLKLDDIILGANKISFVNIRHGDALRVLKSTGKYITMRIKRLIPQITVDNPSYQPKEAKRRLIVGNVMGSVPDTCIGTFINSTTDAQDDKLRPLGDLVSNVENKPTITESKIRNRTRVQRKPLHEYDVGALKDLTDRYFDRDYIEIHHLIQKDIAVAIFPEYKEAEAVCIVLSRSKRHSAPEISKDDVNLLLSHKNSKEILTRTIKRHTELNVIPSPVLLEAILLHCAQFPRIYETPNYQSVSTDINVIDYSVYDIIRRIPSKDLRYIGDVQDIIKYGNCVKDIPSHVRQFILEKNQPVEPNSKRLQDYRGVYVAHRYIDLLSGLQLVLTLRIELDHTTKRQEESCNCVTTITTDHYAIYIMITCSKE</sequence>
<dbReference type="SMART" id="SM00228">
    <property type="entry name" value="PDZ"/>
    <property type="match status" value="1"/>
</dbReference>
<feature type="domain" description="PDZ" evidence="1">
    <location>
        <begin position="47"/>
        <end position="130"/>
    </location>
</feature>
<dbReference type="GO" id="GO:0016020">
    <property type="term" value="C:membrane"/>
    <property type="evidence" value="ECO:0007669"/>
    <property type="project" value="TreeGrafter"/>
</dbReference>
<proteinExistence type="predicted"/>
<accession>A0A814XQL0</accession>
<dbReference type="Proteomes" id="UP000663834">
    <property type="component" value="Unassembled WGS sequence"/>
</dbReference>
<name>A0A814XQL0_9BILA</name>
<evidence type="ECO:0000313" key="2">
    <source>
        <dbReference type="EMBL" id="CAF1219062.1"/>
    </source>
</evidence>
<dbReference type="EMBL" id="CAJNOV010005612">
    <property type="protein sequence ID" value="CAF1219062.1"/>
    <property type="molecule type" value="Genomic_DNA"/>
</dbReference>
<dbReference type="Proteomes" id="UP000663855">
    <property type="component" value="Unassembled WGS sequence"/>
</dbReference>
<dbReference type="EMBL" id="CAJNRE010008862">
    <property type="protein sequence ID" value="CAF2076959.1"/>
    <property type="molecule type" value="Genomic_DNA"/>
</dbReference>
<dbReference type="GO" id="GO:2000009">
    <property type="term" value="P:negative regulation of protein localization to cell surface"/>
    <property type="evidence" value="ECO:0007669"/>
    <property type="project" value="TreeGrafter"/>
</dbReference>
<dbReference type="EMBL" id="CAJNOW010000055">
    <property type="protein sequence ID" value="CAF1220535.1"/>
    <property type="molecule type" value="Genomic_DNA"/>
</dbReference>
<protein>
    <recommendedName>
        <fullName evidence="1">PDZ domain-containing protein</fullName>
    </recommendedName>
</protein>
<dbReference type="InterPro" id="IPR038879">
    <property type="entry name" value="GOPC"/>
</dbReference>
<dbReference type="SUPFAM" id="SSF50156">
    <property type="entry name" value="PDZ domain-like"/>
    <property type="match status" value="1"/>
</dbReference>
<dbReference type="GO" id="GO:0030140">
    <property type="term" value="C:trans-Golgi network transport vesicle"/>
    <property type="evidence" value="ECO:0007669"/>
    <property type="project" value="TreeGrafter"/>
</dbReference>
<evidence type="ECO:0000313" key="4">
    <source>
        <dbReference type="EMBL" id="CAF2076959.1"/>
    </source>
</evidence>
<dbReference type="GO" id="GO:0044325">
    <property type="term" value="F:transmembrane transporter binding"/>
    <property type="evidence" value="ECO:0007669"/>
    <property type="project" value="TreeGrafter"/>
</dbReference>
<dbReference type="Proteomes" id="UP000663824">
    <property type="component" value="Unassembled WGS sequence"/>
</dbReference>
<evidence type="ECO:0000313" key="5">
    <source>
        <dbReference type="Proteomes" id="UP000663855"/>
    </source>
</evidence>
<dbReference type="GO" id="GO:0005794">
    <property type="term" value="C:Golgi apparatus"/>
    <property type="evidence" value="ECO:0007669"/>
    <property type="project" value="InterPro"/>
</dbReference>
<dbReference type="AlphaFoldDB" id="A0A814XQL0"/>
<reference evidence="2" key="1">
    <citation type="submission" date="2021-02" db="EMBL/GenBank/DDBJ databases">
        <authorList>
            <person name="Nowell W R."/>
        </authorList>
    </citation>
    <scope>NUCLEOTIDE SEQUENCE</scope>
</reference>
<evidence type="ECO:0000259" key="1">
    <source>
        <dbReference type="PROSITE" id="PS50106"/>
    </source>
</evidence>
<dbReference type="InterPro" id="IPR036034">
    <property type="entry name" value="PDZ_sf"/>
</dbReference>
<dbReference type="PROSITE" id="PS50106">
    <property type="entry name" value="PDZ"/>
    <property type="match status" value="1"/>
</dbReference>